<reference evidence="1 2" key="1">
    <citation type="submission" date="2008-07" db="EMBL/GenBank/DDBJ databases">
        <authorList>
            <person name="El-Sayed N."/>
            <person name="Caler E."/>
            <person name="Inman J."/>
            <person name="Amedeo P."/>
            <person name="Hass B."/>
            <person name="Wortman J."/>
        </authorList>
    </citation>
    <scope>NUCLEOTIDE SEQUENCE [LARGE SCALE GENOMIC DNA]</scope>
    <source>
        <strain evidence="2">ATCC 50983 / TXsc</strain>
    </source>
</reference>
<feature type="non-terminal residue" evidence="1">
    <location>
        <position position="114"/>
    </location>
</feature>
<dbReference type="GeneID" id="9058681"/>
<evidence type="ECO:0000313" key="2">
    <source>
        <dbReference type="Proteomes" id="UP000007800"/>
    </source>
</evidence>
<sequence length="114" mass="12583">MYHTNAVTFECRSSAGQFGSVLPACEFFFDNAWANPDVSALWDTVILEKLELAFVWNRSSDKVEAAVRDGRLSAECALANLGDFAERKADLIAEVCHPDVAKEWCCTFLSSADV</sequence>
<accession>C5LPQ8</accession>
<gene>
    <name evidence="1" type="ORF">Pmar_PMAR007167</name>
</gene>
<evidence type="ECO:0000313" key="1">
    <source>
        <dbReference type="EMBL" id="EER01284.1"/>
    </source>
</evidence>
<dbReference type="Gene3D" id="3.40.50.720">
    <property type="entry name" value="NAD(P)-binding Rossmann-like Domain"/>
    <property type="match status" value="1"/>
</dbReference>
<organism evidence="2">
    <name type="scientific">Perkinsus marinus (strain ATCC 50983 / TXsc)</name>
    <dbReference type="NCBI Taxonomy" id="423536"/>
    <lineage>
        <taxon>Eukaryota</taxon>
        <taxon>Sar</taxon>
        <taxon>Alveolata</taxon>
        <taxon>Perkinsozoa</taxon>
        <taxon>Perkinsea</taxon>
        <taxon>Perkinsida</taxon>
        <taxon>Perkinsidae</taxon>
        <taxon>Perkinsus</taxon>
    </lineage>
</organism>
<dbReference type="InParanoid" id="C5LPQ8"/>
<proteinExistence type="predicted"/>
<dbReference type="EMBL" id="GG684237">
    <property type="protein sequence ID" value="EER01284.1"/>
    <property type="molecule type" value="Genomic_DNA"/>
</dbReference>
<protein>
    <submittedName>
        <fullName evidence="1">Uncharacterized protein</fullName>
    </submittedName>
</protein>
<name>C5LPQ8_PERM5</name>
<dbReference type="Proteomes" id="UP000007800">
    <property type="component" value="Unassembled WGS sequence"/>
</dbReference>
<dbReference type="OrthoDB" id="4310724at2759"/>
<dbReference type="RefSeq" id="XP_002768566.1">
    <property type="nucleotide sequence ID" value="XM_002768520.1"/>
</dbReference>
<dbReference type="AlphaFoldDB" id="C5LPQ8"/>
<keyword evidence="2" id="KW-1185">Reference proteome</keyword>